<evidence type="ECO:0000313" key="13">
    <source>
        <dbReference type="EMBL" id="KAH6589401.1"/>
    </source>
</evidence>
<comment type="similarity">
    <text evidence="2 10">Belongs to the anamorsin family.</text>
</comment>
<dbReference type="Pfam" id="PF05093">
    <property type="entry name" value="CIAPIN1"/>
    <property type="match status" value="1"/>
</dbReference>
<evidence type="ECO:0000256" key="2">
    <source>
        <dbReference type="ARBA" id="ARBA00008169"/>
    </source>
</evidence>
<dbReference type="Proteomes" id="UP001648503">
    <property type="component" value="Unassembled WGS sequence"/>
</dbReference>
<dbReference type="Pfam" id="PF20922">
    <property type="entry name" value="Anamorsin_N"/>
    <property type="match status" value="1"/>
</dbReference>
<comment type="cofactor">
    <cofactor evidence="10">
        <name>[2Fe-2S] cluster</name>
        <dbReference type="ChEBI" id="CHEBI:190135"/>
    </cofactor>
</comment>
<comment type="caution">
    <text evidence="10">Lacks conserved residue(s) required for the propagation of feature annotation.</text>
</comment>
<reference evidence="13 14" key="1">
    <citation type="submission" date="2021-02" db="EMBL/GenBank/DDBJ databases">
        <title>Variation within the Batrachochytrium salamandrivorans European outbreak.</title>
        <authorList>
            <person name="Kelly M."/>
            <person name="Pasmans F."/>
            <person name="Shea T.P."/>
            <person name="Munoz J.F."/>
            <person name="Carranza S."/>
            <person name="Cuomo C.A."/>
            <person name="Martel A."/>
        </authorList>
    </citation>
    <scope>NUCLEOTIDE SEQUENCE [LARGE SCALE GENOMIC DNA]</scope>
    <source>
        <strain evidence="13 14">AMFP18/2</strain>
    </source>
</reference>
<keyword evidence="4 10" id="KW-0963">Cytoplasm</keyword>
<gene>
    <name evidence="13" type="ORF">BASA50_010055</name>
</gene>
<comment type="domain">
    <text evidence="10">The twin Cx2C motifs are involved in the recognition by the mitochondrial MIA40-ERV1 disulfide relay system. The formation of 2 disulfide bonds in the Cx2C motifs through dithiol/disulfide exchange reactions effectively traps the protein in the mitochondrial intermembrane space.</text>
</comment>
<feature type="binding site" evidence="10">
    <location>
        <position position="309"/>
    </location>
    <ligand>
        <name>[4Fe-4S] cluster</name>
        <dbReference type="ChEBI" id="CHEBI:49883"/>
    </ligand>
</feature>
<keyword evidence="3 10" id="KW-0004">4Fe-4S</keyword>
<evidence type="ECO:0000256" key="3">
    <source>
        <dbReference type="ARBA" id="ARBA00022485"/>
    </source>
</evidence>
<evidence type="ECO:0008006" key="15">
    <source>
        <dbReference type="Google" id="ProtNLM"/>
    </source>
</evidence>
<evidence type="ECO:0000256" key="1">
    <source>
        <dbReference type="ARBA" id="ARBA00001966"/>
    </source>
</evidence>
<evidence type="ECO:0000259" key="12">
    <source>
        <dbReference type="Pfam" id="PF20922"/>
    </source>
</evidence>
<evidence type="ECO:0000259" key="11">
    <source>
        <dbReference type="Pfam" id="PF05093"/>
    </source>
</evidence>
<evidence type="ECO:0000256" key="6">
    <source>
        <dbReference type="ARBA" id="ARBA00022723"/>
    </source>
</evidence>
<evidence type="ECO:0000313" key="14">
    <source>
        <dbReference type="Proteomes" id="UP001648503"/>
    </source>
</evidence>
<proteinExistence type="inferred from homology"/>
<dbReference type="Gene3D" id="3.40.50.150">
    <property type="entry name" value="Vaccinia Virus protein VP39"/>
    <property type="match status" value="1"/>
</dbReference>
<feature type="binding site" evidence="10">
    <location>
        <position position="320"/>
    </location>
    <ligand>
        <name>[4Fe-4S] cluster</name>
        <dbReference type="ChEBI" id="CHEBI:49883"/>
    </ligand>
</feature>
<comment type="subcellular location">
    <subcellularLocation>
        <location evidence="10">Cytoplasm</location>
    </subcellularLocation>
    <subcellularLocation>
        <location evidence="10">Mitochondrion intermembrane space</location>
    </subcellularLocation>
</comment>
<dbReference type="PANTHER" id="PTHR13273:SF14">
    <property type="entry name" value="ANAMORSIN"/>
    <property type="match status" value="1"/>
</dbReference>
<keyword evidence="7 10" id="KW-0408">Iron</keyword>
<feature type="domain" description="Anamorsin C-terminal" evidence="11">
    <location>
        <begin position="257"/>
        <end position="336"/>
    </location>
</feature>
<feature type="binding site" evidence="10">
    <location>
        <position position="317"/>
    </location>
    <ligand>
        <name>[4Fe-4S] cluster</name>
        <dbReference type="ChEBI" id="CHEBI:49883"/>
    </ligand>
</feature>
<feature type="binding site" evidence="10">
    <location>
        <position position="270"/>
    </location>
    <ligand>
        <name>[2Fe-2S] cluster</name>
        <dbReference type="ChEBI" id="CHEBI:190135"/>
    </ligand>
</feature>
<keyword evidence="8 10" id="KW-0411">Iron-sulfur</keyword>
<feature type="short sequence motif" description="Cx2C motif 1" evidence="10">
    <location>
        <begin position="306"/>
        <end position="309"/>
    </location>
</feature>
<name>A0ABQ8EZL5_9FUNG</name>
<keyword evidence="9 10" id="KW-0496">Mitochondrion</keyword>
<protein>
    <recommendedName>
        <fullName evidence="15">Fe-S cluster assembly protein DRE2</fullName>
    </recommendedName>
</protein>
<feature type="binding site" evidence="10">
    <location>
        <position position="268"/>
    </location>
    <ligand>
        <name>[2Fe-2S] cluster</name>
        <dbReference type="ChEBI" id="CHEBI:190135"/>
    </ligand>
</feature>
<feature type="domain" description="Anamorsin N-terminal" evidence="12">
    <location>
        <begin position="7"/>
        <end position="191"/>
    </location>
</feature>
<dbReference type="InterPro" id="IPR046408">
    <property type="entry name" value="CIAPIN1"/>
</dbReference>
<organism evidence="13 14">
    <name type="scientific">Batrachochytrium salamandrivorans</name>
    <dbReference type="NCBI Taxonomy" id="1357716"/>
    <lineage>
        <taxon>Eukaryota</taxon>
        <taxon>Fungi</taxon>
        <taxon>Fungi incertae sedis</taxon>
        <taxon>Chytridiomycota</taxon>
        <taxon>Chytridiomycota incertae sedis</taxon>
        <taxon>Chytridiomycetes</taxon>
        <taxon>Rhizophydiales</taxon>
        <taxon>Rhizophydiales incertae sedis</taxon>
        <taxon>Batrachochytrium</taxon>
    </lineage>
</organism>
<feature type="short sequence motif" description="Cx2C motif 2" evidence="10">
    <location>
        <begin position="317"/>
        <end position="320"/>
    </location>
</feature>
<keyword evidence="5 10" id="KW-0001">2Fe-2S</keyword>
<dbReference type="EMBL" id="JAFCIX010000464">
    <property type="protein sequence ID" value="KAH6589401.1"/>
    <property type="molecule type" value="Genomic_DNA"/>
</dbReference>
<feature type="binding site" evidence="10">
    <location>
        <position position="306"/>
    </location>
    <ligand>
        <name>[4Fe-4S] cluster</name>
        <dbReference type="ChEBI" id="CHEBI:49883"/>
    </ligand>
</feature>
<feature type="binding site" evidence="10">
    <location>
        <position position="258"/>
    </location>
    <ligand>
        <name>[2Fe-2S] cluster</name>
        <dbReference type="ChEBI" id="CHEBI:190135"/>
    </ligand>
</feature>
<accession>A0ABQ8EZL5</accession>
<keyword evidence="6 10" id="KW-0479">Metal-binding</keyword>
<evidence type="ECO:0000256" key="4">
    <source>
        <dbReference type="ARBA" id="ARBA00022490"/>
    </source>
</evidence>
<comment type="domain">
    <text evidence="10">The C-terminal domain binds 2 Fe-S clusters but is otherwise mostly in an intrinsically disordered conformation.</text>
</comment>
<dbReference type="InterPro" id="IPR029063">
    <property type="entry name" value="SAM-dependent_MTases_sf"/>
</dbReference>
<keyword evidence="14" id="KW-1185">Reference proteome</keyword>
<evidence type="ECO:0000256" key="10">
    <source>
        <dbReference type="HAMAP-Rule" id="MF_03115"/>
    </source>
</evidence>
<dbReference type="PANTHER" id="PTHR13273">
    <property type="entry name" value="ANAMORSIN"/>
    <property type="match status" value="1"/>
</dbReference>
<evidence type="ECO:0000256" key="5">
    <source>
        <dbReference type="ARBA" id="ARBA00022714"/>
    </source>
</evidence>
<evidence type="ECO:0000256" key="8">
    <source>
        <dbReference type="ARBA" id="ARBA00023014"/>
    </source>
</evidence>
<feature type="binding site" evidence="10">
    <location>
        <position position="265"/>
    </location>
    <ligand>
        <name>[2Fe-2S] cluster</name>
        <dbReference type="ChEBI" id="CHEBI:190135"/>
    </ligand>
</feature>
<dbReference type="HAMAP" id="MF_03115">
    <property type="entry name" value="Anamorsin"/>
    <property type="match status" value="1"/>
</dbReference>
<dbReference type="InterPro" id="IPR007785">
    <property type="entry name" value="Anamorsin"/>
</dbReference>
<evidence type="ECO:0000256" key="7">
    <source>
        <dbReference type="ARBA" id="ARBA00023004"/>
    </source>
</evidence>
<evidence type="ECO:0000256" key="9">
    <source>
        <dbReference type="ARBA" id="ARBA00023128"/>
    </source>
</evidence>
<comment type="cofactor">
    <cofactor evidence="1 10">
        <name>[4Fe-4S] cluster</name>
        <dbReference type="ChEBI" id="CHEBI:49883"/>
    </cofactor>
</comment>
<dbReference type="SUPFAM" id="SSF53335">
    <property type="entry name" value="S-adenosyl-L-methionine-dependent methyltransferases"/>
    <property type="match status" value="1"/>
</dbReference>
<comment type="domain">
    <text evidence="10">The N-terminal domain has structural similarity with S-adenosyl-L-methionine-dependent methyltransferases, but does not bind S-adenosyl-L-methionine. It is required for correct assembly of the 2 Fe-S clusters.</text>
</comment>
<sequence length="348" mass="37292">MDQLKQGQSVLLVGSPGAQAKALQLAQSTLLDRVSSDGKVAFEQLDRIPLVDLVPSSYHAVVSGMVAPEAYPHTNLVLSKFAKALAPNGVLLLTEPVLVDSEAAMKIQPMLHNPRIPFRTERSLLSDLKLNGFINTQVVSLTTVDDSILDPWIFRCWGLNPPQMARVSGMTSGKLLLISVSASKPAYEFGAAAPLRFGKKKAVDLVSAPAKEKPKPSVWVVSANDDDDDAFVSQELEDEDMLLDKDDLVLPTTKAADCSTKKKACKNCSCGRAEMEAVDEDKLGDLAGMITVVTPLKTVKAPASSCGSCYLGDAFRCSSCPYLGMPAFKPGEKVQLGGNLLKDDIQAQ</sequence>
<feature type="region of interest" description="Fe-S binding site B" evidence="10">
    <location>
        <begin position="306"/>
        <end position="320"/>
    </location>
</feature>
<dbReference type="InterPro" id="IPR049011">
    <property type="entry name" value="Anamorsin_N_metazoan"/>
</dbReference>
<comment type="caution">
    <text evidence="13">The sequence shown here is derived from an EMBL/GenBank/DDBJ whole genome shotgun (WGS) entry which is preliminary data.</text>
</comment>